<evidence type="ECO:0000313" key="2">
    <source>
        <dbReference type="Proteomes" id="UP001610432"/>
    </source>
</evidence>
<evidence type="ECO:0008006" key="3">
    <source>
        <dbReference type="Google" id="ProtNLM"/>
    </source>
</evidence>
<dbReference type="PANTHER" id="PTHR46082:SF6">
    <property type="entry name" value="AAA+ ATPASE DOMAIN-CONTAINING PROTEIN-RELATED"/>
    <property type="match status" value="1"/>
</dbReference>
<keyword evidence="2" id="KW-1185">Reference proteome</keyword>
<dbReference type="Proteomes" id="UP001610432">
    <property type="component" value="Unassembled WGS sequence"/>
</dbReference>
<proteinExistence type="predicted"/>
<protein>
    <recommendedName>
        <fullName evidence="3">Kinesin light chain</fullName>
    </recommendedName>
</protein>
<reference evidence="1 2" key="1">
    <citation type="submission" date="2024-07" db="EMBL/GenBank/DDBJ databases">
        <title>Section-level genome sequencing and comparative genomics of Aspergillus sections Usti and Cavernicolus.</title>
        <authorList>
            <consortium name="Lawrence Berkeley National Laboratory"/>
            <person name="Nybo J.L."/>
            <person name="Vesth T.C."/>
            <person name="Theobald S."/>
            <person name="Frisvad J.C."/>
            <person name="Larsen T.O."/>
            <person name="Kjaerboelling I."/>
            <person name="Rothschild-Mancinelli K."/>
            <person name="Lyhne E.K."/>
            <person name="Kogle M.E."/>
            <person name="Barry K."/>
            <person name="Clum A."/>
            <person name="Na H."/>
            <person name="Ledsgaard L."/>
            <person name="Lin J."/>
            <person name="Lipzen A."/>
            <person name="Kuo A."/>
            <person name="Riley R."/>
            <person name="Mondo S."/>
            <person name="Labutti K."/>
            <person name="Haridas S."/>
            <person name="Pangalinan J."/>
            <person name="Salamov A.A."/>
            <person name="Simmons B.A."/>
            <person name="Magnuson J.K."/>
            <person name="Chen J."/>
            <person name="Drula E."/>
            <person name="Henrissat B."/>
            <person name="Wiebenga A."/>
            <person name="Lubbers R.J."/>
            <person name="Gomes A.C."/>
            <person name="Macurrencykelacurrency M.R."/>
            <person name="Stajich J."/>
            <person name="Grigoriev I.V."/>
            <person name="Mortensen U.H."/>
            <person name="De Vries R.P."/>
            <person name="Baker S.E."/>
            <person name="Andersen M.R."/>
        </authorList>
    </citation>
    <scope>NUCLEOTIDE SEQUENCE [LARGE SCALE GENOMIC DNA]</scope>
    <source>
        <strain evidence="1 2">CBS 449.75</strain>
    </source>
</reference>
<dbReference type="EMBL" id="JBFXLQ010000004">
    <property type="protein sequence ID" value="KAL2871162.1"/>
    <property type="molecule type" value="Genomic_DNA"/>
</dbReference>
<dbReference type="GeneID" id="98143252"/>
<name>A0ABR4M3J8_9EURO</name>
<dbReference type="RefSeq" id="XP_070890141.1">
    <property type="nucleotide sequence ID" value="XM_071028180.1"/>
</dbReference>
<dbReference type="SUPFAM" id="SSF48452">
    <property type="entry name" value="TPR-like"/>
    <property type="match status" value="2"/>
</dbReference>
<dbReference type="InterPro" id="IPR011990">
    <property type="entry name" value="TPR-like_helical_dom_sf"/>
</dbReference>
<dbReference type="Gene3D" id="1.25.40.10">
    <property type="entry name" value="Tetratricopeptide repeat domain"/>
    <property type="match status" value="2"/>
</dbReference>
<dbReference type="PANTHER" id="PTHR46082">
    <property type="entry name" value="ATP/GTP-BINDING PROTEIN-RELATED"/>
    <property type="match status" value="1"/>
</dbReference>
<gene>
    <name evidence="1" type="ORF">BJX67DRAFT_343739</name>
</gene>
<comment type="caution">
    <text evidence="1">The sequence shown here is derived from an EMBL/GenBank/DDBJ whole genome shotgun (WGS) entry which is preliminary data.</text>
</comment>
<organism evidence="1 2">
    <name type="scientific">Aspergillus lucknowensis</name>
    <dbReference type="NCBI Taxonomy" id="176173"/>
    <lineage>
        <taxon>Eukaryota</taxon>
        <taxon>Fungi</taxon>
        <taxon>Dikarya</taxon>
        <taxon>Ascomycota</taxon>
        <taxon>Pezizomycotina</taxon>
        <taxon>Eurotiomycetes</taxon>
        <taxon>Eurotiomycetidae</taxon>
        <taxon>Eurotiales</taxon>
        <taxon>Aspergillaceae</taxon>
        <taxon>Aspergillus</taxon>
        <taxon>Aspergillus subgen. Nidulantes</taxon>
    </lineage>
</organism>
<accession>A0ABR4M3J8</accession>
<dbReference type="Pfam" id="PF13424">
    <property type="entry name" value="TPR_12"/>
    <property type="match status" value="1"/>
</dbReference>
<evidence type="ECO:0000313" key="1">
    <source>
        <dbReference type="EMBL" id="KAL2871162.1"/>
    </source>
</evidence>
<dbReference type="Pfam" id="PF13374">
    <property type="entry name" value="TPR_10"/>
    <property type="match status" value="1"/>
</dbReference>
<sequence length="404" mass="45846">MHASVQNLLKSSMGQDDRKELMRIVVKSIGHRASKLDAQNREEHGLELTLLRQAECIYDDIERDIEAWDSGRLGGAFCGLGDLFFDAGRLAKAELMFSLAQAHSLRDNGPDHPITLDAVCALGRIYGRKRRYKESEDLLSDALAGYTKLVGPEHPSTLKVQDSLGAVYRRQDRDKEAEDKFRQALSGYTRVLGPYHRDTLLSIENIVRFYAQRNRIDDARRIYEQHLADCKTAFGTEYATVVDRIHHLITLYRDPNRQTEGEALRTEIDNAVQNVAEDHCITYQTIANVGLLYLVQDKFKEAEDALWEAVLGNEILCSMDDPLTLKHMTNLAVVHVRAGHVARGEFTLRKVLDLQDESGVRDDELRERVLGYLQRIQARHPAVAAEEIPLESQGLRPGYVRSRL</sequence>
<dbReference type="InterPro" id="IPR053137">
    <property type="entry name" value="NLR-like"/>
</dbReference>